<dbReference type="Pfam" id="PF07992">
    <property type="entry name" value="Pyr_redox_2"/>
    <property type="match status" value="1"/>
</dbReference>
<comment type="caution">
    <text evidence="3">The sequence shown here is derived from an EMBL/GenBank/DDBJ whole genome shotgun (WGS) entry which is preliminary data.</text>
</comment>
<dbReference type="InterPro" id="IPR023753">
    <property type="entry name" value="FAD/NAD-binding_dom"/>
</dbReference>
<dbReference type="Gene3D" id="3.50.50.60">
    <property type="entry name" value="FAD/NAD(P)-binding domain"/>
    <property type="match status" value="1"/>
</dbReference>
<dbReference type="AlphaFoldDB" id="A0A7V4DEH1"/>
<evidence type="ECO:0000313" key="3">
    <source>
        <dbReference type="EMBL" id="HGI31034.1"/>
    </source>
</evidence>
<gene>
    <name evidence="3" type="ORF">ENV30_06990</name>
</gene>
<proteinExistence type="predicted"/>
<dbReference type="GO" id="GO:0016491">
    <property type="term" value="F:oxidoreductase activity"/>
    <property type="evidence" value="ECO:0007669"/>
    <property type="project" value="UniProtKB-KW"/>
</dbReference>
<dbReference type="PANTHER" id="PTHR42949:SF3">
    <property type="entry name" value="ANAEROBIC GLYCEROL-3-PHOSPHATE DEHYDROGENASE SUBUNIT B"/>
    <property type="match status" value="1"/>
</dbReference>
<evidence type="ECO:0000259" key="2">
    <source>
        <dbReference type="Pfam" id="PF07992"/>
    </source>
</evidence>
<dbReference type="InterPro" id="IPR051691">
    <property type="entry name" value="Metab_Enz_Cyan_OpOx_G3PDH"/>
</dbReference>
<keyword evidence="1" id="KW-0560">Oxidoreductase</keyword>
<name>A0A7V4DEH1_9BACT</name>
<dbReference type="PANTHER" id="PTHR42949">
    <property type="entry name" value="ANAEROBIC GLYCEROL-3-PHOSPHATE DEHYDROGENASE SUBUNIT B"/>
    <property type="match status" value="1"/>
</dbReference>
<reference evidence="3" key="1">
    <citation type="journal article" date="2020" name="mSystems">
        <title>Genome- and Community-Level Interaction Insights into Carbon Utilization and Element Cycling Functions of Hydrothermarchaeota in Hydrothermal Sediment.</title>
        <authorList>
            <person name="Zhou Z."/>
            <person name="Liu Y."/>
            <person name="Xu W."/>
            <person name="Pan J."/>
            <person name="Luo Z.H."/>
            <person name="Li M."/>
        </authorList>
    </citation>
    <scope>NUCLEOTIDE SEQUENCE [LARGE SCALE GENOMIC DNA]</scope>
    <source>
        <strain evidence="3">SpSt-747</strain>
    </source>
</reference>
<dbReference type="InterPro" id="IPR036188">
    <property type="entry name" value="FAD/NAD-bd_sf"/>
</dbReference>
<dbReference type="EMBL" id="DTFV01000100">
    <property type="protein sequence ID" value="HGI31034.1"/>
    <property type="molecule type" value="Genomic_DNA"/>
</dbReference>
<accession>A0A7V4DEH1</accession>
<feature type="domain" description="FAD/NAD(P)-binding" evidence="2">
    <location>
        <begin position="5"/>
        <end position="118"/>
    </location>
</feature>
<protein>
    <submittedName>
        <fullName evidence="3">CoB--CoM heterodisulfide reductase iron-sulfur subunit A family protein</fullName>
    </submittedName>
</protein>
<sequence>MERVDVLVVGGGIAGLTVASALQGKGDVLLLEEKAYLGGLAVELSCKATDRCLRCGVCRATEVVRKGRIGVESITGESPRAVVREKRGFRITTDRRELAARLIVLATGAVPFPVEEFPQYLWGRRERIFTGFELERRLKDSNLEEFAAFRSLAFVQCVGSRNARKRLGYCSQVCCRYALRLAANLRFRFPEITIDVYSMDLQVLGDGQEALRDAALSVFRYRSLPFALEEDADGVTVFVEVDGKATGRRYDAVVLSVGLVASPGTQRMAELFHLPQREGGFIVPHLWDGVFACGTATGPKDITSTIFEAEKLSKELQAFLGR</sequence>
<organism evidence="3">
    <name type="scientific">Candidatus Caldatribacterium californiense</name>
    <dbReference type="NCBI Taxonomy" id="1454726"/>
    <lineage>
        <taxon>Bacteria</taxon>
        <taxon>Pseudomonadati</taxon>
        <taxon>Atribacterota</taxon>
        <taxon>Atribacteria</taxon>
        <taxon>Atribacterales</taxon>
        <taxon>Candidatus Caldatribacteriaceae</taxon>
        <taxon>Candidatus Caldatribacterium</taxon>
    </lineage>
</organism>
<dbReference type="SUPFAM" id="SSF51905">
    <property type="entry name" value="FAD/NAD(P)-binding domain"/>
    <property type="match status" value="1"/>
</dbReference>
<evidence type="ECO:0000256" key="1">
    <source>
        <dbReference type="ARBA" id="ARBA00023002"/>
    </source>
</evidence>